<keyword evidence="1" id="KW-1133">Transmembrane helix</keyword>
<evidence type="ECO:0000313" key="3">
    <source>
        <dbReference type="Proteomes" id="UP001151760"/>
    </source>
</evidence>
<evidence type="ECO:0000313" key="2">
    <source>
        <dbReference type="EMBL" id="GJT82599.1"/>
    </source>
</evidence>
<dbReference type="PANTHER" id="PTHR34676">
    <property type="entry name" value="DUF4219 DOMAIN-CONTAINING PROTEIN-RELATED"/>
    <property type="match status" value="1"/>
</dbReference>
<protein>
    <recommendedName>
        <fullName evidence="4">UBN2 domain-containing protein</fullName>
    </recommendedName>
</protein>
<keyword evidence="1" id="KW-0812">Transmembrane</keyword>
<keyword evidence="3" id="KW-1185">Reference proteome</keyword>
<evidence type="ECO:0000256" key="1">
    <source>
        <dbReference type="SAM" id="Phobius"/>
    </source>
</evidence>
<name>A0ABQ5H471_9ASTR</name>
<dbReference type="Proteomes" id="UP001151760">
    <property type="component" value="Unassembled WGS sequence"/>
</dbReference>
<gene>
    <name evidence="2" type="ORF">Tco_1056941</name>
</gene>
<sequence>MVTVVVILVRSWSQAATVVVFSVIFFSDGYVIALNRMILQLSYTGDFEPLFYNYLRPLSSLEEGLCPLACEKDVRCLATLVRSFKLLEVYIEHGFTVVNFYQMPPPYVRATIKDIIQSSTSATIEYILDKMLLLTWHDSSTHAKDSVCDFVTPRSMPQHDSSTPPKDFVCDSVTPRCMPHDMLTPPMEPTANQVIVDVIRQLSFEETKLDGEADFSDVASSGIESSALSHGESFGVDDLDLNVPNDHVVNESYIHVDVEPIVDVGRTEENIVEQLIKETLYELLEDDQKKKLGKNNEAKMTLYNALPHKEYERVFMCKIAKENMRISISNKETIDSGFTRFNAIVTSLKSLDPDYSSKNHVRKFLHALPLKWRAKVTAIEEAKDLATLPLDKLVGNLKVYETILENNGVVSKTTTKDMVKLIALKAKVTRK</sequence>
<reference evidence="2" key="2">
    <citation type="submission" date="2022-01" db="EMBL/GenBank/DDBJ databases">
        <authorList>
            <person name="Yamashiro T."/>
            <person name="Shiraishi A."/>
            <person name="Satake H."/>
            <person name="Nakayama K."/>
        </authorList>
    </citation>
    <scope>NUCLEOTIDE SEQUENCE</scope>
</reference>
<feature type="transmembrane region" description="Helical" evidence="1">
    <location>
        <begin position="12"/>
        <end position="33"/>
    </location>
</feature>
<dbReference type="EMBL" id="BQNB010019182">
    <property type="protein sequence ID" value="GJT82599.1"/>
    <property type="molecule type" value="Genomic_DNA"/>
</dbReference>
<evidence type="ECO:0008006" key="4">
    <source>
        <dbReference type="Google" id="ProtNLM"/>
    </source>
</evidence>
<comment type="caution">
    <text evidence="2">The sequence shown here is derived from an EMBL/GenBank/DDBJ whole genome shotgun (WGS) entry which is preliminary data.</text>
</comment>
<accession>A0ABQ5H471</accession>
<proteinExistence type="predicted"/>
<dbReference type="Pfam" id="PF14223">
    <property type="entry name" value="Retrotran_gag_2"/>
    <property type="match status" value="1"/>
</dbReference>
<reference evidence="2" key="1">
    <citation type="journal article" date="2022" name="Int. J. Mol. Sci.">
        <title>Draft Genome of Tanacetum Coccineum: Genomic Comparison of Closely Related Tanacetum-Family Plants.</title>
        <authorList>
            <person name="Yamashiro T."/>
            <person name="Shiraishi A."/>
            <person name="Nakayama K."/>
            <person name="Satake H."/>
        </authorList>
    </citation>
    <scope>NUCLEOTIDE SEQUENCE</scope>
</reference>
<dbReference type="PANTHER" id="PTHR34676:SF8">
    <property type="entry name" value="TRANSMEMBRANE PROTEIN"/>
    <property type="match status" value="1"/>
</dbReference>
<keyword evidence="1" id="KW-0472">Membrane</keyword>
<organism evidence="2 3">
    <name type="scientific">Tanacetum coccineum</name>
    <dbReference type="NCBI Taxonomy" id="301880"/>
    <lineage>
        <taxon>Eukaryota</taxon>
        <taxon>Viridiplantae</taxon>
        <taxon>Streptophyta</taxon>
        <taxon>Embryophyta</taxon>
        <taxon>Tracheophyta</taxon>
        <taxon>Spermatophyta</taxon>
        <taxon>Magnoliopsida</taxon>
        <taxon>eudicotyledons</taxon>
        <taxon>Gunneridae</taxon>
        <taxon>Pentapetalae</taxon>
        <taxon>asterids</taxon>
        <taxon>campanulids</taxon>
        <taxon>Asterales</taxon>
        <taxon>Asteraceae</taxon>
        <taxon>Asteroideae</taxon>
        <taxon>Anthemideae</taxon>
        <taxon>Anthemidinae</taxon>
        <taxon>Tanacetum</taxon>
    </lineage>
</organism>